<proteinExistence type="predicted"/>
<dbReference type="RefSeq" id="WP_222824570.1">
    <property type="nucleotide sequence ID" value="NZ_JAHWXP010000002.1"/>
</dbReference>
<name>A0ABS7PD28_9SPHN</name>
<protein>
    <submittedName>
        <fullName evidence="1">Uncharacterized protein</fullName>
    </submittedName>
</protein>
<accession>A0ABS7PD28</accession>
<keyword evidence="2" id="KW-1185">Reference proteome</keyword>
<comment type="caution">
    <text evidence="1">The sequence shown here is derived from an EMBL/GenBank/DDBJ whole genome shotgun (WGS) entry which is preliminary data.</text>
</comment>
<dbReference type="EMBL" id="JAHWXP010000002">
    <property type="protein sequence ID" value="MBY8336977.1"/>
    <property type="molecule type" value="Genomic_DNA"/>
</dbReference>
<sequence>MQDPSDWISLAGGSPTSGEWAVRKSRTHHIGRALPAVMLACMIVQPAAAQELSYRLPDGAALAGYSARITQCPDANGENTQIVHGPAIRGSYTPGPHVRLNANSSFLASKSIALEYFEDGTLKTINSESAGTGGEVLAAILKVAAGMVGLKSSLFDAPAQCTAKIESLVAERQNAAESIAGLEAQLARGDVLSAQAKALYEGNTARLVEIDKALTITVSKKFAPTGPSDLPNGSRTALGRLKIEDWFDGGKVPAVSGLPKEVCVSAKLGDDARAQIARGGTANPPFDANLRQDRFIYRTPLPLQVTVYTGDSCDAAEPVKTASVLIPQLSPFQALPISAKVLGKKSLSAEFTKEGRLVKIKYSEGGTGSDVAAALTGALAAAETLRDAETASLAREVARIKAQNELDALREAADGDGG</sequence>
<gene>
    <name evidence="1" type="ORF">KYN89_07940</name>
</gene>
<evidence type="ECO:0000313" key="2">
    <source>
        <dbReference type="Proteomes" id="UP000759298"/>
    </source>
</evidence>
<evidence type="ECO:0000313" key="1">
    <source>
        <dbReference type="EMBL" id="MBY8336977.1"/>
    </source>
</evidence>
<reference evidence="1 2" key="1">
    <citation type="submission" date="2021-07" db="EMBL/GenBank/DDBJ databases">
        <title>Alteriqipengyuania abyssalis NZ-12B nov, sp.nov isolated from deep sea sponge in pacific ocean.</title>
        <authorList>
            <person name="Tareen S."/>
            <person name="Wink J."/>
        </authorList>
    </citation>
    <scope>NUCLEOTIDE SEQUENCE [LARGE SCALE GENOMIC DNA]</scope>
    <source>
        <strain evidence="1 2">NZ-12B</strain>
    </source>
</reference>
<organism evidence="1 2">
    <name type="scientific">Alteriqipengyuania abyssalis</name>
    <dbReference type="NCBI Taxonomy" id="2860200"/>
    <lineage>
        <taxon>Bacteria</taxon>
        <taxon>Pseudomonadati</taxon>
        <taxon>Pseudomonadota</taxon>
        <taxon>Alphaproteobacteria</taxon>
        <taxon>Sphingomonadales</taxon>
        <taxon>Erythrobacteraceae</taxon>
        <taxon>Alteriqipengyuania</taxon>
    </lineage>
</organism>
<dbReference type="Proteomes" id="UP000759298">
    <property type="component" value="Unassembled WGS sequence"/>
</dbReference>